<comment type="subcellular location">
    <subcellularLocation>
        <location evidence="1">Cell inner membrane</location>
        <topology evidence="1">Multi-pass membrane protein</topology>
    </subcellularLocation>
    <subcellularLocation>
        <location evidence="9">Cell membrane</location>
        <topology evidence="9">Multi-pass membrane protein</topology>
    </subcellularLocation>
</comment>
<keyword evidence="5" id="KW-0997">Cell inner membrane</keyword>
<evidence type="ECO:0000256" key="4">
    <source>
        <dbReference type="ARBA" id="ARBA00022475"/>
    </source>
</evidence>
<dbReference type="Proteomes" id="UP000625568">
    <property type="component" value="Chromosome 2"/>
</dbReference>
<organism evidence="11 12">
    <name type="scientific">Burkholderia dolosa</name>
    <dbReference type="NCBI Taxonomy" id="152500"/>
    <lineage>
        <taxon>Bacteria</taxon>
        <taxon>Pseudomonadati</taxon>
        <taxon>Pseudomonadota</taxon>
        <taxon>Betaproteobacteria</taxon>
        <taxon>Burkholderiales</taxon>
        <taxon>Burkholderiaceae</taxon>
        <taxon>Burkholderia</taxon>
        <taxon>Burkholderia cepacia complex</taxon>
    </lineage>
</organism>
<dbReference type="Pfam" id="PF00893">
    <property type="entry name" value="Multi_Drug_Res"/>
    <property type="match status" value="1"/>
</dbReference>
<sequence>MDKPKTRLATSWLYLLLAILAEVAGTAFMTEAARSGTYAGYIVMAVALALSYFFLSLSIRQIAVGIAYATWEGLGLAALTVIGVVVFRETLSLQEIIGLTLALVGIACVAIGEEK</sequence>
<dbReference type="AlphaFoldDB" id="A0A892IC27"/>
<keyword evidence="6 9" id="KW-0812">Transmembrane</keyword>
<keyword evidence="4" id="KW-1003">Cell membrane</keyword>
<evidence type="ECO:0000256" key="3">
    <source>
        <dbReference type="ARBA" id="ARBA00021112"/>
    </source>
</evidence>
<evidence type="ECO:0000256" key="2">
    <source>
        <dbReference type="ARBA" id="ARBA00011358"/>
    </source>
</evidence>
<dbReference type="SUPFAM" id="SSF103481">
    <property type="entry name" value="Multidrug resistance efflux transporter EmrE"/>
    <property type="match status" value="1"/>
</dbReference>
<dbReference type="GO" id="GO:0031460">
    <property type="term" value="P:glycine betaine transport"/>
    <property type="evidence" value="ECO:0007669"/>
    <property type="project" value="TreeGrafter"/>
</dbReference>
<feature type="transmembrane region" description="Helical" evidence="10">
    <location>
        <begin position="12"/>
        <end position="30"/>
    </location>
</feature>
<keyword evidence="12" id="KW-1185">Reference proteome</keyword>
<dbReference type="GO" id="GO:0005886">
    <property type="term" value="C:plasma membrane"/>
    <property type="evidence" value="ECO:0007669"/>
    <property type="project" value="UniProtKB-SubCell"/>
</dbReference>
<comment type="similarity">
    <text evidence="9">Belongs to the drug/metabolite transporter (DMT) superfamily. Small multidrug resistance (SMR) (TC 2.A.7.1) family.</text>
</comment>
<evidence type="ECO:0000256" key="9">
    <source>
        <dbReference type="RuleBase" id="RU003942"/>
    </source>
</evidence>
<evidence type="ECO:0000313" key="11">
    <source>
        <dbReference type="EMBL" id="QRO80635.1"/>
    </source>
</evidence>
<gene>
    <name evidence="11" type="ORF">I6K02_20210</name>
</gene>
<name>A0A892IC27_9BURK</name>
<dbReference type="GeneID" id="93130614"/>
<dbReference type="GO" id="GO:0015220">
    <property type="term" value="F:choline transmembrane transporter activity"/>
    <property type="evidence" value="ECO:0007669"/>
    <property type="project" value="TreeGrafter"/>
</dbReference>
<keyword evidence="7 10" id="KW-1133">Transmembrane helix</keyword>
<dbReference type="PANTHER" id="PTHR30561">
    <property type="entry name" value="SMR FAMILY PROTON-DEPENDENT DRUG EFFLUX TRANSPORTER SUGE"/>
    <property type="match status" value="1"/>
</dbReference>
<keyword evidence="8 10" id="KW-0472">Membrane</keyword>
<feature type="transmembrane region" description="Helical" evidence="10">
    <location>
        <begin position="93"/>
        <end position="112"/>
    </location>
</feature>
<feature type="transmembrane region" description="Helical" evidence="10">
    <location>
        <begin position="36"/>
        <end position="55"/>
    </location>
</feature>
<evidence type="ECO:0000313" key="12">
    <source>
        <dbReference type="Proteomes" id="UP000625568"/>
    </source>
</evidence>
<dbReference type="InterPro" id="IPR000390">
    <property type="entry name" value="Small_drug/metabolite_transptr"/>
</dbReference>
<dbReference type="EMBL" id="CP069483">
    <property type="protein sequence ID" value="QRO80635.1"/>
    <property type="molecule type" value="Genomic_DNA"/>
</dbReference>
<feature type="transmembrane region" description="Helical" evidence="10">
    <location>
        <begin position="62"/>
        <end position="87"/>
    </location>
</feature>
<evidence type="ECO:0000256" key="7">
    <source>
        <dbReference type="ARBA" id="ARBA00022989"/>
    </source>
</evidence>
<dbReference type="GO" id="GO:0015297">
    <property type="term" value="F:antiporter activity"/>
    <property type="evidence" value="ECO:0007669"/>
    <property type="project" value="TreeGrafter"/>
</dbReference>
<protein>
    <recommendedName>
        <fullName evidence="3">Spermidine export protein MdtJ</fullName>
    </recommendedName>
</protein>
<dbReference type="InterPro" id="IPR037185">
    <property type="entry name" value="EmrE-like"/>
</dbReference>
<accession>A0A892IC27</accession>
<evidence type="ECO:0000256" key="10">
    <source>
        <dbReference type="SAM" id="Phobius"/>
    </source>
</evidence>
<evidence type="ECO:0000256" key="8">
    <source>
        <dbReference type="ARBA" id="ARBA00023136"/>
    </source>
</evidence>
<dbReference type="GO" id="GO:1903711">
    <property type="term" value="P:spermidine transmembrane transport"/>
    <property type="evidence" value="ECO:0007669"/>
    <property type="project" value="TreeGrafter"/>
</dbReference>
<evidence type="ECO:0000256" key="6">
    <source>
        <dbReference type="ARBA" id="ARBA00022692"/>
    </source>
</evidence>
<dbReference type="PANTHER" id="PTHR30561:SF2">
    <property type="entry name" value="SPERMIDINE EXPORT PROTEIN MDTJ"/>
    <property type="match status" value="1"/>
</dbReference>
<comment type="subunit">
    <text evidence="2">Forms a complex with MdtI.</text>
</comment>
<evidence type="ECO:0000256" key="1">
    <source>
        <dbReference type="ARBA" id="ARBA00004429"/>
    </source>
</evidence>
<dbReference type="GO" id="GO:0015199">
    <property type="term" value="F:amino-acid betaine transmembrane transporter activity"/>
    <property type="evidence" value="ECO:0007669"/>
    <property type="project" value="TreeGrafter"/>
</dbReference>
<dbReference type="Gene3D" id="1.10.3730.20">
    <property type="match status" value="1"/>
</dbReference>
<proteinExistence type="inferred from homology"/>
<dbReference type="RefSeq" id="WP_006766980.1">
    <property type="nucleotide sequence ID" value="NZ_CABVPR010000079.1"/>
</dbReference>
<reference evidence="11 12" key="1">
    <citation type="submission" date="2021-02" db="EMBL/GenBank/DDBJ databases">
        <title>FDA dAtabase for Regulatory Grade micrObial Sequences (FDA-ARGOS): Supporting development and validation of Infectious Disease Dx tests.</title>
        <authorList>
            <person name="Minogue T."/>
            <person name="Wolcott M."/>
            <person name="Wasieloski L."/>
            <person name="Aguilar W."/>
            <person name="Moore D."/>
            <person name="Jaissle J."/>
            <person name="Tallon L."/>
            <person name="Sadzewicz L."/>
            <person name="Zhao X."/>
            <person name="Boylan J."/>
            <person name="Ott S."/>
            <person name="Bowen H."/>
            <person name="Vavikolanu K."/>
            <person name="Mehta A."/>
            <person name="Aluvathingal J."/>
            <person name="Nadendla S."/>
            <person name="Yan Y."/>
            <person name="Sichtig H."/>
        </authorList>
    </citation>
    <scope>NUCLEOTIDE SEQUENCE [LARGE SCALE GENOMIC DNA]</scope>
    <source>
        <strain evidence="11 12">FDAARGOS_1272</strain>
    </source>
</reference>
<dbReference type="InterPro" id="IPR045324">
    <property type="entry name" value="Small_multidrug_res"/>
</dbReference>
<evidence type="ECO:0000256" key="5">
    <source>
        <dbReference type="ARBA" id="ARBA00022519"/>
    </source>
</evidence>